<evidence type="ECO:0000313" key="2">
    <source>
        <dbReference type="Proteomes" id="UP000004221"/>
    </source>
</evidence>
<dbReference type="PANTHER" id="PTHR36155">
    <property type="entry name" value="BLL5354 PROTEIN"/>
    <property type="match status" value="1"/>
</dbReference>
<dbReference type="InterPro" id="IPR036902">
    <property type="entry name" value="Ta1353-like_sf"/>
</dbReference>
<dbReference type="PANTHER" id="PTHR36155:SF1">
    <property type="entry name" value="BLL5354 PROTEIN"/>
    <property type="match status" value="1"/>
</dbReference>
<dbReference type="Gene3D" id="3.40.1520.10">
    <property type="entry name" value="Ta1353-like"/>
    <property type="match status" value="1"/>
</dbReference>
<accession>I4EE69</accession>
<dbReference type="AlphaFoldDB" id="I4EE69"/>
<comment type="caution">
    <text evidence="1">The sequence shown here is derived from an EMBL/GenBank/DDBJ whole genome shotgun (WGS) entry which is preliminary data.</text>
</comment>
<dbReference type="InterPro" id="IPR007153">
    <property type="entry name" value="Adenosine_kinase"/>
</dbReference>
<dbReference type="Proteomes" id="UP000004221">
    <property type="component" value="Unassembled WGS sequence"/>
</dbReference>
<protein>
    <recommendedName>
        <fullName evidence="3">Adenosine specific kinase</fullName>
    </recommendedName>
</protein>
<reference evidence="1 2" key="1">
    <citation type="journal article" date="2012" name="ISME J.">
        <title>Nitrification expanded: discovery, physiology and genomics of a nitrite-oxidizing bacterium from the phylum Chloroflexi.</title>
        <authorList>
            <person name="Sorokin D.Y."/>
            <person name="Lucker S."/>
            <person name="Vejmelkova D."/>
            <person name="Kostrikina N.A."/>
            <person name="Kleerebezem R."/>
            <person name="Rijpstra W.I."/>
            <person name="Damste J.S."/>
            <person name="Le Paslier D."/>
            <person name="Muyzer G."/>
            <person name="Wagner M."/>
            <person name="van Loosdrecht M.C."/>
            <person name="Daims H."/>
        </authorList>
    </citation>
    <scope>NUCLEOTIDE SEQUENCE [LARGE SCALE GENOMIC DNA]</scope>
    <source>
        <strain evidence="2">none</strain>
    </source>
</reference>
<dbReference type="Pfam" id="PF04008">
    <property type="entry name" value="Adenosine_kin"/>
    <property type="match status" value="1"/>
</dbReference>
<dbReference type="RefSeq" id="WP_008475607.1">
    <property type="nucleotide sequence ID" value="NZ_CAGS01000084.1"/>
</dbReference>
<dbReference type="SUPFAM" id="SSF103165">
    <property type="entry name" value="Ta1353-like"/>
    <property type="match status" value="1"/>
</dbReference>
<gene>
    <name evidence="1" type="ORF">NITHO_1740006</name>
</gene>
<evidence type="ECO:0008006" key="3">
    <source>
        <dbReference type="Google" id="ProtNLM"/>
    </source>
</evidence>
<name>I4EE69_9BACT</name>
<keyword evidence="2" id="KW-1185">Reference proteome</keyword>
<organism evidence="1 2">
    <name type="scientific">Nitrolancea hollandica Lb</name>
    <dbReference type="NCBI Taxonomy" id="1129897"/>
    <lineage>
        <taxon>Bacteria</taxon>
        <taxon>Pseudomonadati</taxon>
        <taxon>Thermomicrobiota</taxon>
        <taxon>Thermomicrobia</taxon>
        <taxon>Sphaerobacterales</taxon>
        <taxon>Sphaerobacterineae</taxon>
        <taxon>Sphaerobacteraceae</taxon>
        <taxon>Nitrolancea</taxon>
    </lineage>
</organism>
<proteinExistence type="predicted"/>
<dbReference type="EMBL" id="CAGS01000084">
    <property type="protein sequence ID" value="CCF82981.1"/>
    <property type="molecule type" value="Genomic_DNA"/>
</dbReference>
<evidence type="ECO:0000313" key="1">
    <source>
        <dbReference type="EMBL" id="CCF82981.1"/>
    </source>
</evidence>
<dbReference type="OrthoDB" id="9785212at2"/>
<sequence>MPIELISYPFEKPDDVNIIFGQAHFIKTVEDLHEALATSTPDIRFGLAFSEASGERLVRWSGNDQELIELAQRNVLAIAAGHCFLIMLRGAFPIHVLPAVRAVQEVCTIFCATANPAEVILADVEHGRAVLGVVDGLKPVGIETATDVAARQALLRRFGYKLGPMAES</sequence>